<dbReference type="EMBL" id="AP022613">
    <property type="protein sequence ID" value="BBZ37027.1"/>
    <property type="molecule type" value="Genomic_DNA"/>
</dbReference>
<dbReference type="GO" id="GO:0052572">
    <property type="term" value="P:response to host immune response"/>
    <property type="evidence" value="ECO:0007669"/>
    <property type="project" value="TreeGrafter"/>
</dbReference>
<dbReference type="InterPro" id="IPR000030">
    <property type="entry name" value="PPE_dom"/>
</dbReference>
<accession>A0A1X1TLH9</accession>
<dbReference type="Proteomes" id="UP000467385">
    <property type="component" value="Chromosome"/>
</dbReference>
<evidence type="ECO:0000259" key="4">
    <source>
        <dbReference type="Pfam" id="PF18878"/>
    </source>
</evidence>
<evidence type="ECO:0000259" key="3">
    <source>
        <dbReference type="Pfam" id="PF00823"/>
    </source>
</evidence>
<dbReference type="PANTHER" id="PTHR46766">
    <property type="entry name" value="GLUTAMINE-RICH PROTEIN 2"/>
    <property type="match status" value="1"/>
</dbReference>
<feature type="compositionally biased region" description="Low complexity" evidence="2">
    <location>
        <begin position="394"/>
        <end position="405"/>
    </location>
</feature>
<dbReference type="InterPro" id="IPR043641">
    <property type="entry name" value="PPE-PPW_C"/>
</dbReference>
<feature type="domain" description="PPE" evidence="3">
    <location>
        <begin position="6"/>
        <end position="168"/>
    </location>
</feature>
<evidence type="ECO:0000256" key="1">
    <source>
        <dbReference type="ARBA" id="ARBA00010652"/>
    </source>
</evidence>
<dbReference type="OrthoDB" id="4753487at2"/>
<feature type="domain" description="PPE-PPW subfamily C-terminal" evidence="4">
    <location>
        <begin position="447"/>
        <end position="493"/>
    </location>
</feature>
<feature type="region of interest" description="Disordered" evidence="2">
    <location>
        <begin position="300"/>
        <end position="336"/>
    </location>
</feature>
<keyword evidence="6" id="KW-1185">Reference proteome</keyword>
<gene>
    <name evidence="5" type="ORF">MCNS_00900</name>
</gene>
<dbReference type="Pfam" id="PF18878">
    <property type="entry name" value="PPE-PPW"/>
    <property type="match status" value="1"/>
</dbReference>
<dbReference type="FunFam" id="1.20.1260.20:FF:000001">
    <property type="entry name" value="PPE family protein PPE41"/>
    <property type="match status" value="1"/>
</dbReference>
<organism evidence="5 6">
    <name type="scientific">Mycobacterium conspicuum</name>
    <dbReference type="NCBI Taxonomy" id="44010"/>
    <lineage>
        <taxon>Bacteria</taxon>
        <taxon>Bacillati</taxon>
        <taxon>Actinomycetota</taxon>
        <taxon>Actinomycetes</taxon>
        <taxon>Mycobacteriales</taxon>
        <taxon>Mycobacteriaceae</taxon>
        <taxon>Mycobacterium</taxon>
    </lineage>
</organism>
<proteinExistence type="inferred from homology"/>
<comment type="similarity">
    <text evidence="1">Belongs to the mycobacterial PPE family.</text>
</comment>
<dbReference type="SUPFAM" id="SSF140459">
    <property type="entry name" value="PE/PPE dimer-like"/>
    <property type="match status" value="1"/>
</dbReference>
<feature type="compositionally biased region" description="Low complexity" evidence="2">
    <location>
        <begin position="309"/>
        <end position="336"/>
    </location>
</feature>
<evidence type="ECO:0000313" key="5">
    <source>
        <dbReference type="EMBL" id="BBZ37027.1"/>
    </source>
</evidence>
<feature type="compositionally biased region" description="Basic and acidic residues" evidence="2">
    <location>
        <begin position="181"/>
        <end position="190"/>
    </location>
</feature>
<evidence type="ECO:0000313" key="6">
    <source>
        <dbReference type="Proteomes" id="UP000467385"/>
    </source>
</evidence>
<dbReference type="PANTHER" id="PTHR46766:SF1">
    <property type="entry name" value="GLUTAMINE-RICH PROTEIN 2"/>
    <property type="match status" value="1"/>
</dbReference>
<name>A0A1X1TLH9_9MYCO</name>
<dbReference type="AlphaFoldDB" id="A0A1X1TLH9"/>
<feature type="region of interest" description="Disordered" evidence="2">
    <location>
        <begin position="474"/>
        <end position="495"/>
    </location>
</feature>
<feature type="region of interest" description="Disordered" evidence="2">
    <location>
        <begin position="377"/>
        <end position="419"/>
    </location>
</feature>
<protein>
    <submittedName>
        <fullName evidence="5">Uncharacterized protein</fullName>
    </submittedName>
</protein>
<evidence type="ECO:0000256" key="2">
    <source>
        <dbReference type="SAM" id="MobiDB-lite"/>
    </source>
</evidence>
<dbReference type="Pfam" id="PF00823">
    <property type="entry name" value="PPE"/>
    <property type="match status" value="1"/>
</dbReference>
<feature type="region of interest" description="Disordered" evidence="2">
    <location>
        <begin position="181"/>
        <end position="203"/>
    </location>
</feature>
<dbReference type="InterPro" id="IPR038332">
    <property type="entry name" value="PPE_sf"/>
</dbReference>
<dbReference type="RefSeq" id="WP_085231748.1">
    <property type="nucleotide sequence ID" value="NZ_AP022613.1"/>
</dbReference>
<dbReference type="Gene3D" id="1.20.1260.20">
    <property type="entry name" value="PPE superfamily"/>
    <property type="match status" value="1"/>
</dbReference>
<sequence length="495" mass="49876">MTAPVWMALAPEIHSSLLSSGPGPGSLLAAAGSWDSLSTVYAETAEELSAILASAQGGAWQGPSAEAYVTAHAPYLAWLTRAAANSASVAVQHETVATAYTAALAAMPNLVELAANHVIHGVLVATNFFGINTIPIALNEADYVRMWIQAATTMATYQTVAGTAVASAPRTDSAPQIMHADHADHDHDHGDDDDDGGIIDNDGGNPHELSWWVNRVTQITQTISRDLEEFPENPAAAISQLQSDIPALIADEAGHAVEAYQAFPLQFDALALLPFANVGFGGAAGLVGLVGIQPGEAPPADVPTPAAPTLPVTASSAPGMSTASAPGPTTPASAPASSVASAPAAAATAGSPAPPASGPAGPAFPYVIGPPGAGLGSPMSTSAGSGAKKKAPEPDAAPAAAAATGEQERARRRRRAKLRDHSDEFMDMDVQVEPDWEERELVGVAAASGLGAGPMGFAGTARGSAAVEAAGLTTLTGDDFGGGPSVPMVPGTWER</sequence>
<reference evidence="5 6" key="1">
    <citation type="journal article" date="2019" name="Emerg. Microbes Infect.">
        <title>Comprehensive subspecies identification of 175 nontuberculous mycobacteria species based on 7547 genomic profiles.</title>
        <authorList>
            <person name="Matsumoto Y."/>
            <person name="Kinjo T."/>
            <person name="Motooka D."/>
            <person name="Nabeya D."/>
            <person name="Jung N."/>
            <person name="Uechi K."/>
            <person name="Horii T."/>
            <person name="Iida T."/>
            <person name="Fujita J."/>
            <person name="Nakamura S."/>
        </authorList>
    </citation>
    <scope>NUCLEOTIDE SEQUENCE [LARGE SCALE GENOMIC DNA]</scope>
    <source>
        <strain evidence="5 6">JCM 14738</strain>
    </source>
</reference>
<dbReference type="STRING" id="44010.AWC00_06015"/>